<organism evidence="1">
    <name type="scientific">marine sediment metagenome</name>
    <dbReference type="NCBI Taxonomy" id="412755"/>
    <lineage>
        <taxon>unclassified sequences</taxon>
        <taxon>metagenomes</taxon>
        <taxon>ecological metagenomes</taxon>
    </lineage>
</organism>
<dbReference type="EMBL" id="BARU01009039">
    <property type="protein sequence ID" value="GAH32327.1"/>
    <property type="molecule type" value="Genomic_DNA"/>
</dbReference>
<name>X1EI85_9ZZZZ</name>
<reference evidence="1" key="1">
    <citation type="journal article" date="2014" name="Front. Microbiol.">
        <title>High frequency of phylogenetically diverse reductive dehalogenase-homologous genes in deep subseafloor sedimentary metagenomes.</title>
        <authorList>
            <person name="Kawai M."/>
            <person name="Futagami T."/>
            <person name="Toyoda A."/>
            <person name="Takaki Y."/>
            <person name="Nishi S."/>
            <person name="Hori S."/>
            <person name="Arai W."/>
            <person name="Tsubouchi T."/>
            <person name="Morono Y."/>
            <person name="Uchiyama I."/>
            <person name="Ito T."/>
            <person name="Fujiyama A."/>
            <person name="Inagaki F."/>
            <person name="Takami H."/>
        </authorList>
    </citation>
    <scope>NUCLEOTIDE SEQUENCE</scope>
    <source>
        <strain evidence="1">Expedition CK06-06</strain>
    </source>
</reference>
<proteinExistence type="predicted"/>
<gene>
    <name evidence="1" type="ORF">S03H2_17512</name>
</gene>
<comment type="caution">
    <text evidence="1">The sequence shown here is derived from an EMBL/GenBank/DDBJ whole genome shotgun (WGS) entry which is preliminary data.</text>
</comment>
<dbReference type="AlphaFoldDB" id="X1EI85"/>
<accession>X1EI85</accession>
<protein>
    <submittedName>
        <fullName evidence="1">Uncharacterized protein</fullName>
    </submittedName>
</protein>
<evidence type="ECO:0000313" key="1">
    <source>
        <dbReference type="EMBL" id="GAH32327.1"/>
    </source>
</evidence>
<sequence>MVAKVEWHQGDLFQRVGFIVTNLSARADNVVTFYNGRGIAEQLISSKYANNSLYYNEQRIGNEL</sequence>